<sequence>MSVRRNFLRKKHGSGESRSSSAMGYTTETESSDSCKIIDKKYQTKASEWKLGHLKELGIHYDKTPIDLDIFVSNLKEGLPKPKATDRDTDIPEINRSLLQLTKDWWKFSFDFECAEKSLTGTGVLESLEQVEEAIEIFEQENYNIVESLEKAGQGDLKSLQTYSVWRMNLLDFWKYFSVLLTRWGKPYQREGRFTCLFMAFSKICFLYPEPGKSYCEILQIKDVTVHGIPDVRFMTFPASSSEKNHLQLIVVTEVEQYDAFRDDYIKAEIFTYENVSTRVLGQHGIALLMERECSFFFPTGVVGMLCIGTKVIFTFLQISQAHYQQIRDKGKADKSSKATISYSRPYNYMDASDRAEILETLFWFGHVQSNPKQFSIK</sequence>
<evidence type="ECO:0000256" key="1">
    <source>
        <dbReference type="SAM" id="MobiDB-lite"/>
    </source>
</evidence>
<dbReference type="AlphaFoldDB" id="A0A8B8A7S1"/>
<keyword evidence="2" id="KW-1133">Transmembrane helix</keyword>
<dbReference type="Proteomes" id="UP000694844">
    <property type="component" value="Chromosome 6"/>
</dbReference>
<keyword evidence="2" id="KW-0472">Membrane</keyword>
<organism evidence="3 4">
    <name type="scientific">Crassostrea virginica</name>
    <name type="common">Eastern oyster</name>
    <dbReference type="NCBI Taxonomy" id="6565"/>
    <lineage>
        <taxon>Eukaryota</taxon>
        <taxon>Metazoa</taxon>
        <taxon>Spiralia</taxon>
        <taxon>Lophotrochozoa</taxon>
        <taxon>Mollusca</taxon>
        <taxon>Bivalvia</taxon>
        <taxon>Autobranchia</taxon>
        <taxon>Pteriomorphia</taxon>
        <taxon>Ostreida</taxon>
        <taxon>Ostreoidea</taxon>
        <taxon>Ostreidae</taxon>
        <taxon>Crassostrea</taxon>
    </lineage>
</organism>
<name>A0A8B8A7S1_CRAVI</name>
<evidence type="ECO:0000313" key="4">
    <source>
        <dbReference type="RefSeq" id="XP_022287200.1"/>
    </source>
</evidence>
<proteinExistence type="predicted"/>
<feature type="compositionally biased region" description="Basic residues" evidence="1">
    <location>
        <begin position="1"/>
        <end position="12"/>
    </location>
</feature>
<reference evidence="4" key="1">
    <citation type="submission" date="2025-08" db="UniProtKB">
        <authorList>
            <consortium name="RefSeq"/>
        </authorList>
    </citation>
    <scope>IDENTIFICATION</scope>
    <source>
        <tissue evidence="4">Whole sample</tissue>
    </source>
</reference>
<keyword evidence="3" id="KW-1185">Reference proteome</keyword>
<gene>
    <name evidence="4" type="primary">LOC111099960</name>
</gene>
<dbReference type="GeneID" id="111099960"/>
<feature type="region of interest" description="Disordered" evidence="1">
    <location>
        <begin position="1"/>
        <end position="27"/>
    </location>
</feature>
<dbReference type="OrthoDB" id="6108262at2759"/>
<protein>
    <submittedName>
        <fullName evidence="4">Uncharacterized protein LOC111099960</fullName>
    </submittedName>
</protein>
<dbReference type="KEGG" id="cvn:111099960"/>
<dbReference type="RefSeq" id="XP_022287200.1">
    <property type="nucleotide sequence ID" value="XM_022431492.1"/>
</dbReference>
<evidence type="ECO:0000313" key="3">
    <source>
        <dbReference type="Proteomes" id="UP000694844"/>
    </source>
</evidence>
<evidence type="ECO:0000256" key="2">
    <source>
        <dbReference type="SAM" id="Phobius"/>
    </source>
</evidence>
<accession>A0A8B8A7S1</accession>
<feature type="transmembrane region" description="Helical" evidence="2">
    <location>
        <begin position="296"/>
        <end position="317"/>
    </location>
</feature>
<feature type="compositionally biased region" description="Polar residues" evidence="1">
    <location>
        <begin position="16"/>
        <end position="27"/>
    </location>
</feature>
<keyword evidence="2" id="KW-0812">Transmembrane</keyword>